<reference evidence="3 4" key="1">
    <citation type="submission" date="2023-07" db="EMBL/GenBank/DDBJ databases">
        <title>Genomic Encyclopedia of Type Strains, Phase IV (KMG-IV): sequencing the most valuable type-strain genomes for metagenomic binning, comparative biology and taxonomic classification.</title>
        <authorList>
            <person name="Goeker M."/>
        </authorList>
    </citation>
    <scope>NUCLEOTIDE SEQUENCE [LARGE SCALE GENOMIC DNA]</scope>
    <source>
        <strain evidence="3 4">DSM 45903</strain>
    </source>
</reference>
<evidence type="ECO:0000256" key="1">
    <source>
        <dbReference type="ARBA" id="ARBA00023125"/>
    </source>
</evidence>
<dbReference type="EMBL" id="JAVDQG010000005">
    <property type="protein sequence ID" value="MDR6226464.1"/>
    <property type="molecule type" value="Genomic_DNA"/>
</dbReference>
<dbReference type="Pfam" id="PF07282">
    <property type="entry name" value="Cas12f1-like_TNB"/>
    <property type="match status" value="1"/>
</dbReference>
<accession>A0ABU1IQN9</accession>
<gene>
    <name evidence="3" type="ORF">JOE21_002471</name>
</gene>
<protein>
    <submittedName>
        <fullName evidence="3">Transposase</fullName>
    </submittedName>
</protein>
<organism evidence="3 4">
    <name type="scientific">Desmospora profundinema</name>
    <dbReference type="NCBI Taxonomy" id="1571184"/>
    <lineage>
        <taxon>Bacteria</taxon>
        <taxon>Bacillati</taxon>
        <taxon>Bacillota</taxon>
        <taxon>Bacilli</taxon>
        <taxon>Bacillales</taxon>
        <taxon>Thermoactinomycetaceae</taxon>
        <taxon>Desmospora</taxon>
    </lineage>
</organism>
<proteinExistence type="predicted"/>
<evidence type="ECO:0000313" key="3">
    <source>
        <dbReference type="EMBL" id="MDR6226464.1"/>
    </source>
</evidence>
<dbReference type="Proteomes" id="UP001185012">
    <property type="component" value="Unassembled WGS sequence"/>
</dbReference>
<dbReference type="InterPro" id="IPR010095">
    <property type="entry name" value="Cas12f1-like_TNB"/>
</dbReference>
<name>A0ABU1IQN9_9BACL</name>
<feature type="domain" description="Cas12f1-like TNB" evidence="2">
    <location>
        <begin position="15"/>
        <end position="79"/>
    </location>
</feature>
<keyword evidence="1" id="KW-0238">DNA-binding</keyword>
<evidence type="ECO:0000259" key="2">
    <source>
        <dbReference type="Pfam" id="PF07282"/>
    </source>
</evidence>
<keyword evidence="4" id="KW-1185">Reference proteome</keyword>
<evidence type="ECO:0000313" key="4">
    <source>
        <dbReference type="Proteomes" id="UP001185012"/>
    </source>
</evidence>
<comment type="caution">
    <text evidence="3">The sequence shown here is derived from an EMBL/GenBank/DDBJ whole genome shotgun (WGS) entry which is preliminary data.</text>
</comment>
<sequence length="93" mass="10693">MKNRPLVKKIADAAWRQLIDFTTYKAEWAGKEVKLVDPHNTSQDCSQCGRIVKKDLNDRVHSCRCGYRVDRDLNGARNILHRAIGFVPENKVN</sequence>